<dbReference type="STRING" id="1236689.MMALV_14790"/>
<dbReference type="EMBL" id="CP004049">
    <property type="protein sequence ID" value="AGI86202.1"/>
    <property type="molecule type" value="Genomic_DNA"/>
</dbReference>
<reference evidence="5 6" key="1">
    <citation type="journal article" date="2012" name="J. Bacteriol.">
        <title>Genome sequence of 'Candidatus Methanomethylophilus alvus' Mx1201, a methanogenic archaeon from the human gut belonging to a seventh order of methanogens.</title>
        <authorList>
            <person name="Borrel G."/>
            <person name="Harris H.M."/>
            <person name="Tottey W."/>
            <person name="Mihajlovski A."/>
            <person name="Parisot N."/>
            <person name="Peyretaillade E."/>
            <person name="Peyret P."/>
            <person name="Gribaldo S."/>
            <person name="O'Toole P.W."/>
            <person name="Brugere J.F."/>
        </authorList>
    </citation>
    <scope>NUCLEOTIDE SEQUENCE [LARGE SCALE GENOMIC DNA]</scope>
    <source>
        <strain evidence="5 6">Mx1201</strain>
    </source>
</reference>
<dbReference type="NCBIfam" id="NF003079">
    <property type="entry name" value="PRK04005.1"/>
    <property type="match status" value="1"/>
</dbReference>
<keyword evidence="2 3" id="KW-0687">Ribonucleoprotein</keyword>
<dbReference type="Pfam" id="PF00828">
    <property type="entry name" value="Ribosomal_L27A"/>
    <property type="match status" value="1"/>
</dbReference>
<name>M9SL77_METAX</name>
<dbReference type="Gene3D" id="3.100.10.10">
    <property type="match status" value="1"/>
</dbReference>
<dbReference type="GO" id="GO:0005840">
    <property type="term" value="C:ribosome"/>
    <property type="evidence" value="ECO:0007669"/>
    <property type="project" value="UniProtKB-KW"/>
</dbReference>
<dbReference type="eggNOG" id="arCOG00780">
    <property type="taxonomic scope" value="Archaea"/>
</dbReference>
<organism evidence="5 6">
    <name type="scientific">Methanomethylophilus alvi (strain Mx1201)</name>
    <dbReference type="NCBI Taxonomy" id="1236689"/>
    <lineage>
        <taxon>Archaea</taxon>
        <taxon>Methanobacteriati</taxon>
        <taxon>Thermoplasmatota</taxon>
        <taxon>Thermoplasmata</taxon>
        <taxon>Methanomassiliicoccales</taxon>
        <taxon>Methanomethylophilaceae</taxon>
        <taxon>Methanomethylophilus</taxon>
    </lineage>
</organism>
<keyword evidence="6" id="KW-1185">Reference proteome</keyword>
<feature type="domain" description="Large ribosomal subunit protein uL15/eL18" evidence="4">
    <location>
        <begin position="24"/>
        <end position="57"/>
    </location>
</feature>
<keyword evidence="1 3" id="KW-0689">Ribosomal protein</keyword>
<dbReference type="InterPro" id="IPR036227">
    <property type="entry name" value="Ribosomal_uL15/eL18_sf"/>
</dbReference>
<dbReference type="InterPro" id="IPR001196">
    <property type="entry name" value="Ribosomal_uL15_CS"/>
</dbReference>
<comment type="similarity">
    <text evidence="3">Belongs to the universal ribosomal protein uL15 family.</text>
</comment>
<dbReference type="PROSITE" id="PS00475">
    <property type="entry name" value="RIBOSOMAL_L15"/>
    <property type="match status" value="1"/>
</dbReference>
<evidence type="ECO:0000259" key="4">
    <source>
        <dbReference type="Pfam" id="PF00828"/>
    </source>
</evidence>
<dbReference type="KEGG" id="max:MMALV_14790"/>
<evidence type="ECO:0000256" key="3">
    <source>
        <dbReference type="RuleBase" id="RU003888"/>
    </source>
</evidence>
<dbReference type="SUPFAM" id="SSF52080">
    <property type="entry name" value="Ribosomal proteins L15p and L18e"/>
    <property type="match status" value="1"/>
</dbReference>
<dbReference type="AlphaFoldDB" id="M9SL77"/>
<proteinExistence type="inferred from homology"/>
<gene>
    <name evidence="5" type="ORF">MMALV_14790</name>
</gene>
<dbReference type="Proteomes" id="UP000012672">
    <property type="component" value="Chromosome"/>
</dbReference>
<evidence type="ECO:0000313" key="6">
    <source>
        <dbReference type="Proteomes" id="UP000012672"/>
    </source>
</evidence>
<accession>M9SL77</accession>
<dbReference type="InParanoid" id="M9SL77"/>
<dbReference type="GO" id="GO:0003735">
    <property type="term" value="F:structural constituent of ribosome"/>
    <property type="evidence" value="ECO:0007669"/>
    <property type="project" value="InterPro"/>
</dbReference>
<protein>
    <submittedName>
        <fullName evidence="5">LSU ribosomal protein L18e</fullName>
    </submittedName>
</protein>
<evidence type="ECO:0000256" key="2">
    <source>
        <dbReference type="ARBA" id="ARBA00023274"/>
    </source>
</evidence>
<dbReference type="GO" id="GO:0006412">
    <property type="term" value="P:translation"/>
    <property type="evidence" value="ECO:0007669"/>
    <property type="project" value="InterPro"/>
</dbReference>
<dbReference type="HOGENOM" id="CLU_146465_0_0_2"/>
<evidence type="ECO:0000256" key="1">
    <source>
        <dbReference type="ARBA" id="ARBA00022980"/>
    </source>
</evidence>
<dbReference type="GO" id="GO:1990904">
    <property type="term" value="C:ribonucleoprotein complex"/>
    <property type="evidence" value="ECO:0007669"/>
    <property type="project" value="UniProtKB-KW"/>
</dbReference>
<sequence length="78" mass="8226">MWAEANLSKIQKYAKDGETIIVPGKVLAAGEIDKKVTVAAYSFSAKAAAAIVAAGGKTMTIRELMEENPQGSKVRIMG</sequence>
<evidence type="ECO:0000313" key="5">
    <source>
        <dbReference type="EMBL" id="AGI86202.1"/>
    </source>
</evidence>
<dbReference type="FunCoup" id="M9SL77">
    <property type="interactions" value="130"/>
</dbReference>
<dbReference type="InterPro" id="IPR021131">
    <property type="entry name" value="Ribosomal_uL15/eL18"/>
</dbReference>